<evidence type="ECO:0000313" key="3">
    <source>
        <dbReference type="Proteomes" id="UP001460270"/>
    </source>
</evidence>
<evidence type="ECO:0000259" key="1">
    <source>
        <dbReference type="Pfam" id="PF23058"/>
    </source>
</evidence>
<feature type="domain" description="Zinc finger CCHC" evidence="1">
    <location>
        <begin position="237"/>
        <end position="275"/>
    </location>
</feature>
<dbReference type="Pfam" id="PF23058">
    <property type="entry name" value="RBD_ZCCHC3_2nd"/>
    <property type="match status" value="1"/>
</dbReference>
<dbReference type="AlphaFoldDB" id="A0AAW0Q3T8"/>
<comment type="caution">
    <text evidence="2">The sequence shown here is derived from an EMBL/GenBank/DDBJ whole genome shotgun (WGS) entry which is preliminary data.</text>
</comment>
<gene>
    <name evidence="2" type="ORF">WMY93_000908</name>
</gene>
<dbReference type="EMBL" id="JBBPFD010000001">
    <property type="protein sequence ID" value="KAK7945180.1"/>
    <property type="molecule type" value="Genomic_DNA"/>
</dbReference>
<evidence type="ECO:0000313" key="2">
    <source>
        <dbReference type="EMBL" id="KAK7945180.1"/>
    </source>
</evidence>
<dbReference type="InterPro" id="IPR057811">
    <property type="entry name" value="RBD_ZCCHC3_2nd"/>
</dbReference>
<organism evidence="2 3">
    <name type="scientific">Mugilogobius chulae</name>
    <name type="common">yellowstripe goby</name>
    <dbReference type="NCBI Taxonomy" id="88201"/>
    <lineage>
        <taxon>Eukaryota</taxon>
        <taxon>Metazoa</taxon>
        <taxon>Chordata</taxon>
        <taxon>Craniata</taxon>
        <taxon>Vertebrata</taxon>
        <taxon>Euteleostomi</taxon>
        <taxon>Actinopterygii</taxon>
        <taxon>Neopterygii</taxon>
        <taxon>Teleostei</taxon>
        <taxon>Neoteleostei</taxon>
        <taxon>Acanthomorphata</taxon>
        <taxon>Gobiaria</taxon>
        <taxon>Gobiiformes</taxon>
        <taxon>Gobioidei</taxon>
        <taxon>Gobiidae</taxon>
        <taxon>Gobionellinae</taxon>
        <taxon>Mugilogobius</taxon>
    </lineage>
</organism>
<sequence length="379" mass="40196">MHILKFMRLHLQAAQHHLVLISANWSFIERLQRLFKQEALVLWGQRLWSCEGQRLWSCGVRGSGPVGSEALVLWGSEALVLWGSEALVLVCGVRGSGPGPVRVRGSGPVGVRDSGPVLVRGSGPVGVRGSGPVGSEALVLVLWGQRLGPVGVRGSGPVGSEAPVLWGQRLRSCGVRGSGPGPVGVRGSGPGPVGAVGASRMLDSHAGKRRHHSVRFTLLEVNGKVPKFSRLDFSRHLGQAIKVRDVDGIWTGSWRVPVQQWQDPQGFQGLKHLPSDVHGRALGHQDLAAGTEEVEDRAAGTVELERVDGPAAAAGRSPQYAVAAPGCCVEQFSSVNTRSSISKLRCFCSKNLSSLPDCVALCWRRRGGGGCGGGDDGWW</sequence>
<accession>A0AAW0Q3T8</accession>
<reference evidence="3" key="1">
    <citation type="submission" date="2024-04" db="EMBL/GenBank/DDBJ databases">
        <title>Salinicola lusitanus LLJ914,a marine bacterium isolated from the Okinawa Trough.</title>
        <authorList>
            <person name="Li J."/>
        </authorList>
    </citation>
    <scope>NUCLEOTIDE SEQUENCE [LARGE SCALE GENOMIC DNA]</scope>
</reference>
<proteinExistence type="predicted"/>
<name>A0AAW0Q3T8_9GOBI</name>
<dbReference type="Proteomes" id="UP001460270">
    <property type="component" value="Unassembled WGS sequence"/>
</dbReference>
<protein>
    <recommendedName>
        <fullName evidence="1">Zinc finger CCHC domain-containing protein</fullName>
    </recommendedName>
</protein>
<keyword evidence="3" id="KW-1185">Reference proteome</keyword>